<sequence length="103" mass="11841">MTKHIDDADETPRYHWWCPGCDALHVFDKRWMMTGTLEAPTFDGSYLSRHNRWNPETGEHDIPLGNICHSYVRVGRIEYLGDCTHELVGQTVDMVPLPAGWAD</sequence>
<evidence type="ECO:0000313" key="1">
    <source>
        <dbReference type="EMBL" id="RFA12231.1"/>
    </source>
</evidence>
<gene>
    <name evidence="1" type="ORF">B7R22_17150</name>
</gene>
<evidence type="ECO:0008006" key="3">
    <source>
        <dbReference type="Google" id="ProtNLM"/>
    </source>
</evidence>
<dbReference type="Proteomes" id="UP000256541">
    <property type="component" value="Unassembled WGS sequence"/>
</dbReference>
<comment type="caution">
    <text evidence="1">The sequence shown here is derived from an EMBL/GenBank/DDBJ whole genome shotgun (WGS) entry which is preliminary data.</text>
</comment>
<accession>A0A3E0VRA2</accession>
<evidence type="ECO:0000313" key="2">
    <source>
        <dbReference type="Proteomes" id="UP000256541"/>
    </source>
</evidence>
<dbReference type="RefSeq" id="WP_216363513.1">
    <property type="nucleotide sequence ID" value="NZ_NBXB01000045.1"/>
</dbReference>
<proteinExistence type="predicted"/>
<reference evidence="1 2" key="1">
    <citation type="submission" date="2017-04" db="EMBL/GenBank/DDBJ databases">
        <title>Comparative genome analysis of Subtercola boreus.</title>
        <authorList>
            <person name="Cho Y.-J."/>
            <person name="Cho A."/>
            <person name="Kim O.-S."/>
            <person name="Lee J.-I."/>
        </authorList>
    </citation>
    <scope>NUCLEOTIDE SEQUENCE [LARGE SCALE GENOMIC DNA]</scope>
    <source>
        <strain evidence="1 2">P27479</strain>
    </source>
</reference>
<name>A0A3E0VRA2_9MICO</name>
<organism evidence="1 2">
    <name type="scientific">Subtercola boreus</name>
    <dbReference type="NCBI Taxonomy" id="120213"/>
    <lineage>
        <taxon>Bacteria</taxon>
        <taxon>Bacillati</taxon>
        <taxon>Actinomycetota</taxon>
        <taxon>Actinomycetes</taxon>
        <taxon>Micrococcales</taxon>
        <taxon>Microbacteriaceae</taxon>
        <taxon>Subtercola</taxon>
    </lineage>
</organism>
<dbReference type="AlphaFoldDB" id="A0A3E0VRA2"/>
<dbReference type="EMBL" id="NBXB01000045">
    <property type="protein sequence ID" value="RFA12231.1"/>
    <property type="molecule type" value="Genomic_DNA"/>
</dbReference>
<protein>
    <recommendedName>
        <fullName evidence="3">Ammonia monooxygenase</fullName>
    </recommendedName>
</protein>